<dbReference type="InterPro" id="IPR028064">
    <property type="entry name" value="TMEM154"/>
</dbReference>
<dbReference type="InParanoid" id="G3HQA5"/>
<dbReference type="InterPro" id="IPR053087">
    <property type="entry name" value="TMEM154-like"/>
</dbReference>
<name>G3HQA5_CRIGR</name>
<evidence type="ECO:0000313" key="3">
    <source>
        <dbReference type="EMBL" id="EGV92933.1"/>
    </source>
</evidence>
<evidence type="ECO:0000256" key="2">
    <source>
        <dbReference type="SAM" id="Phobius"/>
    </source>
</evidence>
<keyword evidence="2 3" id="KW-0812">Transmembrane</keyword>
<keyword evidence="2" id="KW-1133">Transmembrane helix</keyword>
<organism evidence="3 4">
    <name type="scientific">Cricetulus griseus</name>
    <name type="common">Chinese hamster</name>
    <name type="synonym">Cricetulus barabensis griseus</name>
    <dbReference type="NCBI Taxonomy" id="10029"/>
    <lineage>
        <taxon>Eukaryota</taxon>
        <taxon>Metazoa</taxon>
        <taxon>Chordata</taxon>
        <taxon>Craniata</taxon>
        <taxon>Vertebrata</taxon>
        <taxon>Euteleostomi</taxon>
        <taxon>Mammalia</taxon>
        <taxon>Eutheria</taxon>
        <taxon>Euarchontoglires</taxon>
        <taxon>Glires</taxon>
        <taxon>Rodentia</taxon>
        <taxon>Myomorpha</taxon>
        <taxon>Muroidea</taxon>
        <taxon>Cricetidae</taxon>
        <taxon>Cricetinae</taxon>
        <taxon>Cricetulus</taxon>
    </lineage>
</organism>
<dbReference type="STRING" id="10029.G3HQA5"/>
<accession>G3HQA5</accession>
<feature type="non-terminal residue" evidence="3">
    <location>
        <position position="1"/>
    </location>
</feature>
<dbReference type="PANTHER" id="PTHR36526">
    <property type="entry name" value="TRANSMEMBRANE PROTEIN 154"/>
    <property type="match status" value="1"/>
</dbReference>
<protein>
    <submittedName>
        <fullName evidence="3">Transmembrane protein 154</fullName>
    </submittedName>
</protein>
<gene>
    <name evidence="3" type="ORF">I79_013001</name>
</gene>
<dbReference type="EMBL" id="JH000604">
    <property type="protein sequence ID" value="EGV92933.1"/>
    <property type="molecule type" value="Genomic_DNA"/>
</dbReference>
<sequence>SCSGNDEELEHSGYSTTTEEEKVEEETTSALAVVTTEALTTDTNSTYTTGPQSPMEFVLMVVVPLAALVILLSVVLLAIYLKSKRPKQGSPIFEEDTPSVMEIEMEELDKWMNSMNRNANYECLPTLKEEKEPNLSPRYVRDHVGWKRATATTQNFVRLSYAWQFNMSAYMEECVVRKNVLENTKYPSSSLSLDIN</sequence>
<dbReference type="Pfam" id="PF15102">
    <property type="entry name" value="TMEM154"/>
    <property type="match status" value="2"/>
</dbReference>
<dbReference type="AlphaFoldDB" id="G3HQA5"/>
<feature type="transmembrane region" description="Helical" evidence="2">
    <location>
        <begin position="57"/>
        <end position="81"/>
    </location>
</feature>
<dbReference type="FunCoup" id="G3HQA5">
    <property type="interactions" value="8"/>
</dbReference>
<dbReference type="Proteomes" id="UP000001075">
    <property type="component" value="Unassembled WGS sequence"/>
</dbReference>
<evidence type="ECO:0000256" key="1">
    <source>
        <dbReference type="SAM" id="MobiDB-lite"/>
    </source>
</evidence>
<proteinExistence type="predicted"/>
<evidence type="ECO:0000313" key="4">
    <source>
        <dbReference type="Proteomes" id="UP000001075"/>
    </source>
</evidence>
<feature type="region of interest" description="Disordered" evidence="1">
    <location>
        <begin position="1"/>
        <end position="29"/>
    </location>
</feature>
<reference evidence="4" key="1">
    <citation type="journal article" date="2011" name="Nat. Biotechnol.">
        <title>The genomic sequence of the Chinese hamster ovary (CHO)-K1 cell line.</title>
        <authorList>
            <person name="Xu X."/>
            <person name="Nagarajan H."/>
            <person name="Lewis N.E."/>
            <person name="Pan S."/>
            <person name="Cai Z."/>
            <person name="Liu X."/>
            <person name="Chen W."/>
            <person name="Xie M."/>
            <person name="Wang W."/>
            <person name="Hammond S."/>
            <person name="Andersen M.R."/>
            <person name="Neff N."/>
            <person name="Passarelli B."/>
            <person name="Koh W."/>
            <person name="Fan H.C."/>
            <person name="Wang J."/>
            <person name="Gui Y."/>
            <person name="Lee K.H."/>
            <person name="Betenbaugh M.J."/>
            <person name="Quake S.R."/>
            <person name="Famili I."/>
            <person name="Palsson B.O."/>
            <person name="Wang J."/>
        </authorList>
    </citation>
    <scope>NUCLEOTIDE SEQUENCE [LARGE SCALE GENOMIC DNA]</scope>
    <source>
        <strain evidence="4">CHO K1 cell line</strain>
    </source>
</reference>
<dbReference type="PANTHER" id="PTHR36526:SF1">
    <property type="entry name" value="TRANSMEMBRANE PROTEIN 154"/>
    <property type="match status" value="1"/>
</dbReference>
<keyword evidence="2" id="KW-0472">Membrane</keyword>